<dbReference type="Proteomes" id="UP000736335">
    <property type="component" value="Unassembled WGS sequence"/>
</dbReference>
<evidence type="ECO:0000313" key="2">
    <source>
        <dbReference type="Proteomes" id="UP000736335"/>
    </source>
</evidence>
<gene>
    <name evidence="1" type="ORF">BJ322DRAFT_1112633</name>
</gene>
<proteinExistence type="predicted"/>
<evidence type="ECO:0000313" key="1">
    <source>
        <dbReference type="EMBL" id="KAF9780636.1"/>
    </source>
</evidence>
<dbReference type="OrthoDB" id="2690740at2759"/>
<dbReference type="Gene3D" id="3.60.130.30">
    <property type="match status" value="1"/>
</dbReference>
<name>A0A9P6L372_9AGAM</name>
<comment type="caution">
    <text evidence="1">The sequence shown here is derived from an EMBL/GenBank/DDBJ whole genome shotgun (WGS) entry which is preliminary data.</text>
</comment>
<protein>
    <submittedName>
        <fullName evidence="1">Uncharacterized protein</fullName>
    </submittedName>
</protein>
<accession>A0A9P6L372</accession>
<dbReference type="EMBL" id="WIUZ02000016">
    <property type="protein sequence ID" value="KAF9780636.1"/>
    <property type="molecule type" value="Genomic_DNA"/>
</dbReference>
<keyword evidence="2" id="KW-1185">Reference proteome</keyword>
<reference evidence="1" key="1">
    <citation type="journal article" date="2020" name="Nat. Commun.">
        <title>Large-scale genome sequencing of mycorrhizal fungi provides insights into the early evolution of symbiotic traits.</title>
        <authorList>
            <person name="Miyauchi S."/>
            <person name="Kiss E."/>
            <person name="Kuo A."/>
            <person name="Drula E."/>
            <person name="Kohler A."/>
            <person name="Sanchez-Garcia M."/>
            <person name="Morin E."/>
            <person name="Andreopoulos B."/>
            <person name="Barry K.W."/>
            <person name="Bonito G."/>
            <person name="Buee M."/>
            <person name="Carver A."/>
            <person name="Chen C."/>
            <person name="Cichocki N."/>
            <person name="Clum A."/>
            <person name="Culley D."/>
            <person name="Crous P.W."/>
            <person name="Fauchery L."/>
            <person name="Girlanda M."/>
            <person name="Hayes R.D."/>
            <person name="Keri Z."/>
            <person name="LaButti K."/>
            <person name="Lipzen A."/>
            <person name="Lombard V."/>
            <person name="Magnuson J."/>
            <person name="Maillard F."/>
            <person name="Murat C."/>
            <person name="Nolan M."/>
            <person name="Ohm R.A."/>
            <person name="Pangilinan J."/>
            <person name="Pereira M.F."/>
            <person name="Perotto S."/>
            <person name="Peter M."/>
            <person name="Pfister S."/>
            <person name="Riley R."/>
            <person name="Sitrit Y."/>
            <person name="Stielow J.B."/>
            <person name="Szollosi G."/>
            <person name="Zifcakova L."/>
            <person name="Stursova M."/>
            <person name="Spatafora J.W."/>
            <person name="Tedersoo L."/>
            <person name="Vaario L.M."/>
            <person name="Yamada A."/>
            <person name="Yan M."/>
            <person name="Wang P."/>
            <person name="Xu J."/>
            <person name="Bruns T."/>
            <person name="Baldrian P."/>
            <person name="Vilgalys R."/>
            <person name="Dunand C."/>
            <person name="Henrissat B."/>
            <person name="Grigoriev I.V."/>
            <person name="Hibbett D."/>
            <person name="Nagy L.G."/>
            <person name="Martin F.M."/>
        </authorList>
    </citation>
    <scope>NUCLEOTIDE SEQUENCE</scope>
    <source>
        <strain evidence="1">UH-Tt-Lm1</strain>
    </source>
</reference>
<reference evidence="1" key="2">
    <citation type="submission" date="2020-11" db="EMBL/GenBank/DDBJ databases">
        <authorList>
            <consortium name="DOE Joint Genome Institute"/>
            <person name="Kuo A."/>
            <person name="Miyauchi S."/>
            <person name="Kiss E."/>
            <person name="Drula E."/>
            <person name="Kohler A."/>
            <person name="Sanchez-Garcia M."/>
            <person name="Andreopoulos B."/>
            <person name="Barry K.W."/>
            <person name="Bonito G."/>
            <person name="Buee M."/>
            <person name="Carver A."/>
            <person name="Chen C."/>
            <person name="Cichocki N."/>
            <person name="Clum A."/>
            <person name="Culley D."/>
            <person name="Crous P.W."/>
            <person name="Fauchery L."/>
            <person name="Girlanda M."/>
            <person name="Hayes R."/>
            <person name="Keri Z."/>
            <person name="Labutti K."/>
            <person name="Lipzen A."/>
            <person name="Lombard V."/>
            <person name="Magnuson J."/>
            <person name="Maillard F."/>
            <person name="Morin E."/>
            <person name="Murat C."/>
            <person name="Nolan M."/>
            <person name="Ohm R."/>
            <person name="Pangilinan J."/>
            <person name="Pereira M."/>
            <person name="Perotto S."/>
            <person name="Peter M."/>
            <person name="Riley R."/>
            <person name="Sitrit Y."/>
            <person name="Stielow B."/>
            <person name="Szollosi G."/>
            <person name="Zifcakova L."/>
            <person name="Stursova M."/>
            <person name="Spatafora J.W."/>
            <person name="Tedersoo L."/>
            <person name="Vaario L.-M."/>
            <person name="Yamada A."/>
            <person name="Yan M."/>
            <person name="Wang P."/>
            <person name="Xu J."/>
            <person name="Bruns T."/>
            <person name="Baldrian P."/>
            <person name="Vilgalys R."/>
            <person name="Henrissat B."/>
            <person name="Grigoriev I.V."/>
            <person name="Hibbett D."/>
            <person name="Nagy L.G."/>
            <person name="Martin F.M."/>
        </authorList>
    </citation>
    <scope>NUCLEOTIDE SEQUENCE</scope>
    <source>
        <strain evidence="1">UH-Tt-Lm1</strain>
    </source>
</reference>
<dbReference type="AlphaFoldDB" id="A0A9P6L372"/>
<organism evidence="1 2">
    <name type="scientific">Thelephora terrestris</name>
    <dbReference type="NCBI Taxonomy" id="56493"/>
    <lineage>
        <taxon>Eukaryota</taxon>
        <taxon>Fungi</taxon>
        <taxon>Dikarya</taxon>
        <taxon>Basidiomycota</taxon>
        <taxon>Agaricomycotina</taxon>
        <taxon>Agaricomycetes</taxon>
        <taxon>Thelephorales</taxon>
        <taxon>Thelephoraceae</taxon>
        <taxon>Thelephora</taxon>
    </lineage>
</organism>
<sequence>MSNPLVAAVQEDTFPTVLYEMWLVLEHNPSQYPAISQFYWTASQNLSPNQSKQLHEMIAYYKHLEYNPPSPFSSQVGDSPSPGPLLLAQESRQKRSLDVRLPAARPGDKHAHTIRGTDARLRVHVDSVAHTFGPSGSDAELDVETHSHLSKQKGADSGPTWSRITSTVTLGTKPRNFIQDLARYCEKVDVQQRIHEFTSVKPPSPNTGTLVSLAAEYAHHTENSNISMFWRSVIEVQVALRCESAGQQPHQVWAKKLSGYGDGVFDQKKFETLHGNGRKLCRLVAGGMKIHLYNAVPALKKQVTNMTIAELTQVSLLFRKPDLDPSLLIAMGYILKSLKSMHSAINFKIHTLASASKCASLGISQVVSSMNLEQSDLLFDSIKFRSMVLPERSVERWFELKTCSPTIDCPLGTLSPEPIDEDFQQRLLQLTDGNITFIYCDLDPEEFKNPIPTNQEGRSAWTEKQREKAASCEKINTVEELSDLLKKLPPKGKQENWLYKTIGPEFNDRKSFCVIGAQGELIFMVIRSMPEEYRTKITEVVQACYPNDFVHLEHGRGAMKTKYFCFWNRYAEHGMGAPEEIHPNDLIRSTQEESSIARHRVPFLSKAITDDGGLIFSQLTAGLHDVLGWVSDQVEQHLPERFESLTEVFEDLPDEPLFAPVYPFTKLILNMGSQTEGHVDPTDDGFCVVIPFGKWGGGGLGLYSLGVILELEHGDMTGFASDCIPHFNLTMTGLRGSLVLATDRHIRPWKDSKNHWAHAIH</sequence>